<reference evidence="8" key="2">
    <citation type="journal article" date="2020" name="mSystems">
        <title>Genome- and Community-Level Interaction Insights into Carbon Utilization and Element Cycling Functions of Hydrothermarchaeota in Hydrothermal Sediment.</title>
        <authorList>
            <person name="Zhou Z."/>
            <person name="Liu Y."/>
            <person name="Xu W."/>
            <person name="Pan J."/>
            <person name="Luo Z.H."/>
            <person name="Li M."/>
        </authorList>
    </citation>
    <scope>NUCLEOTIDE SEQUENCE [LARGE SCALE GENOMIC DNA]</scope>
    <source>
        <strain evidence="8">HyVt-219</strain>
    </source>
</reference>
<sequence length="401" mass="44344">MKILVINCGSSSIKYKLIDMEEEEVIARGIFERIGEKNSSQIHFLMGRKIKIEGKIINHKKGLKDLLSIITDKDKGVIKDLSQISAVGHRVVHGGEKFLQPTLIDDKVIETIRKLIPLAPLHNPPNLAGIEAACSLLPQTPQVAVFDTAFHQSLPPRAFLYGLPYNYYEKYRVRRYGFHGTSHKYVSQRAAYLMGVSLEKLKMITCHLGNGCSITAVKGGKSIDTSMGFTPLEGLVMGTRCGDLDPALVLWLIGKIGLSTYELQDILNTKSGLLGISGVSNDVRDLQKESKAGNYLASLALDVFTYRIKKYIGAYTAVLGGLDSLVFTGGIGENEPEIRKDICSGLGFLGIDLDEDKNKKPDNHIISKDNSKVKILVIPTDEEIMIARETQRIIQEKEVCR</sequence>
<dbReference type="NCBIfam" id="TIGR00016">
    <property type="entry name" value="ackA"/>
    <property type="match status" value="1"/>
</dbReference>
<dbReference type="AlphaFoldDB" id="A0A662D9T1"/>
<evidence type="ECO:0000256" key="2">
    <source>
        <dbReference type="ARBA" id="ARBA00022679"/>
    </source>
</evidence>
<keyword evidence="5 6" id="KW-0067">ATP-binding</keyword>
<evidence type="ECO:0000313" key="9">
    <source>
        <dbReference type="EMBL" id="RLE12215.1"/>
    </source>
</evidence>
<dbReference type="CDD" id="cd24010">
    <property type="entry name" value="ASKHA_NBD_AcK_PK"/>
    <property type="match status" value="1"/>
</dbReference>
<comment type="subunit">
    <text evidence="6">Homodimer.</text>
</comment>
<feature type="active site" description="Proton donor/acceptor" evidence="6">
    <location>
        <position position="147"/>
    </location>
</feature>
<dbReference type="PIRSF" id="PIRSF000722">
    <property type="entry name" value="Acetate_prop_kin"/>
    <property type="match status" value="1"/>
</dbReference>
<feature type="binding site" evidence="6">
    <location>
        <position position="382"/>
    </location>
    <ligand>
        <name>Mg(2+)</name>
        <dbReference type="ChEBI" id="CHEBI:18420"/>
    </ligand>
</feature>
<comment type="similarity">
    <text evidence="1 6 7">Belongs to the acetokinase family.</text>
</comment>
<dbReference type="EMBL" id="DRBC01000316">
    <property type="protein sequence ID" value="HDN85124.1"/>
    <property type="molecule type" value="Genomic_DNA"/>
</dbReference>
<dbReference type="GO" id="GO:0005737">
    <property type="term" value="C:cytoplasm"/>
    <property type="evidence" value="ECO:0007669"/>
    <property type="project" value="UniProtKB-SubCell"/>
</dbReference>
<feature type="binding site" evidence="6">
    <location>
        <begin position="282"/>
        <end position="284"/>
    </location>
    <ligand>
        <name>ATP</name>
        <dbReference type="ChEBI" id="CHEBI:30616"/>
    </ligand>
</feature>
<keyword evidence="6" id="KW-0460">Magnesium</keyword>
<keyword evidence="2 6" id="KW-0808">Transferase</keyword>
<evidence type="ECO:0000313" key="10">
    <source>
        <dbReference type="Proteomes" id="UP000267654"/>
    </source>
</evidence>
<dbReference type="GO" id="GO:0008776">
    <property type="term" value="F:acetate kinase activity"/>
    <property type="evidence" value="ECO:0007669"/>
    <property type="project" value="UniProtKB-UniRule"/>
</dbReference>
<feature type="site" description="Transition state stabilizer" evidence="6">
    <location>
        <position position="240"/>
    </location>
</feature>
<dbReference type="UniPathway" id="UPA00340">
    <property type="reaction ID" value="UER00458"/>
</dbReference>
<comment type="cofactor">
    <cofactor evidence="6">
        <name>Mg(2+)</name>
        <dbReference type="ChEBI" id="CHEBI:18420"/>
    </cofactor>
    <cofactor evidence="6">
        <name>Mn(2+)</name>
        <dbReference type="ChEBI" id="CHEBI:29035"/>
    </cofactor>
    <text evidence="6">Mg(2+). Can also accept Mn(2+).</text>
</comment>
<dbReference type="Proteomes" id="UP000885660">
    <property type="component" value="Unassembled WGS sequence"/>
</dbReference>
<dbReference type="EMBL" id="QMQB01000176">
    <property type="protein sequence ID" value="RLE12215.1"/>
    <property type="molecule type" value="Genomic_DNA"/>
</dbReference>
<comment type="subcellular location">
    <subcellularLocation>
        <location evidence="6">Cytoplasm</location>
    </subcellularLocation>
</comment>
<keyword evidence="3 6" id="KW-0547">Nucleotide-binding</keyword>
<keyword evidence="4 6" id="KW-0418">Kinase</keyword>
<dbReference type="InterPro" id="IPR023865">
    <property type="entry name" value="Aliphatic_acid_kinase_CS"/>
</dbReference>
<keyword evidence="6" id="KW-0479">Metal-binding</keyword>
<comment type="caution">
    <text evidence="9">The sequence shown here is derived from an EMBL/GenBank/DDBJ whole genome shotgun (WGS) entry which is preliminary data.</text>
</comment>
<dbReference type="PRINTS" id="PR00471">
    <property type="entry name" value="ACETATEKNASE"/>
</dbReference>
<dbReference type="GO" id="GO:0000287">
    <property type="term" value="F:magnesium ion binding"/>
    <property type="evidence" value="ECO:0007669"/>
    <property type="project" value="UniProtKB-UniRule"/>
</dbReference>
<accession>A0A662D9T1</accession>
<feature type="binding site" evidence="6">
    <location>
        <begin position="330"/>
        <end position="334"/>
    </location>
    <ligand>
        <name>ATP</name>
        <dbReference type="ChEBI" id="CHEBI:30616"/>
    </ligand>
</feature>
<dbReference type="PROSITE" id="PS01076">
    <property type="entry name" value="ACETATE_KINASE_2"/>
    <property type="match status" value="1"/>
</dbReference>
<reference evidence="9 10" key="1">
    <citation type="submission" date="2018-06" db="EMBL/GenBank/DDBJ databases">
        <title>Extensive metabolic versatility and redundancy in microbially diverse, dynamic hydrothermal sediments.</title>
        <authorList>
            <person name="Dombrowski N."/>
            <person name="Teske A."/>
            <person name="Baker B.J."/>
        </authorList>
    </citation>
    <scope>NUCLEOTIDE SEQUENCE [LARGE SCALE GENOMIC DNA]</scope>
    <source>
        <strain evidence="9">B19_G9</strain>
    </source>
</reference>
<evidence type="ECO:0000256" key="7">
    <source>
        <dbReference type="RuleBase" id="RU003835"/>
    </source>
</evidence>
<dbReference type="GO" id="GO:0006085">
    <property type="term" value="P:acetyl-CoA biosynthetic process"/>
    <property type="evidence" value="ECO:0007669"/>
    <property type="project" value="UniProtKB-UniRule"/>
</dbReference>
<evidence type="ECO:0000256" key="4">
    <source>
        <dbReference type="ARBA" id="ARBA00022777"/>
    </source>
</evidence>
<comment type="pathway">
    <text evidence="6">Metabolic intermediate biosynthesis; acetyl-CoA biosynthesis; acetyl-CoA from acetate: step 1/2.</text>
</comment>
<evidence type="ECO:0000256" key="5">
    <source>
        <dbReference type="ARBA" id="ARBA00022840"/>
    </source>
</evidence>
<comment type="function">
    <text evidence="6">Catalyzes the formation of acetyl phosphate from acetate and ATP. Can also catalyze the reverse reaction.</text>
</comment>
<comment type="catalytic activity">
    <reaction evidence="6">
        <text>acetate + ATP = acetyl phosphate + ADP</text>
        <dbReference type="Rhea" id="RHEA:11352"/>
        <dbReference type="ChEBI" id="CHEBI:22191"/>
        <dbReference type="ChEBI" id="CHEBI:30089"/>
        <dbReference type="ChEBI" id="CHEBI:30616"/>
        <dbReference type="ChEBI" id="CHEBI:456216"/>
        <dbReference type="EC" id="2.7.2.1"/>
    </reaction>
</comment>
<dbReference type="Pfam" id="PF00871">
    <property type="entry name" value="Acetate_kinase"/>
    <property type="match status" value="1"/>
</dbReference>
<name>A0A662D9T1_UNCAE</name>
<feature type="binding site" evidence="6">
    <location>
        <position position="14"/>
    </location>
    <ligand>
        <name>ATP</name>
        <dbReference type="ChEBI" id="CHEBI:30616"/>
    </ligand>
</feature>
<dbReference type="PROSITE" id="PS01075">
    <property type="entry name" value="ACETATE_KINASE_1"/>
    <property type="match status" value="1"/>
</dbReference>
<dbReference type="PANTHER" id="PTHR21060">
    <property type="entry name" value="ACETATE KINASE"/>
    <property type="match status" value="1"/>
</dbReference>
<dbReference type="PANTHER" id="PTHR21060:SF15">
    <property type="entry name" value="ACETATE KINASE-RELATED"/>
    <property type="match status" value="1"/>
</dbReference>
<feature type="binding site" evidence="6">
    <location>
        <begin position="207"/>
        <end position="211"/>
    </location>
    <ligand>
        <name>ATP</name>
        <dbReference type="ChEBI" id="CHEBI:30616"/>
    </ligand>
</feature>
<organism evidence="9 10">
    <name type="scientific">Aerophobetes bacterium</name>
    <dbReference type="NCBI Taxonomy" id="2030807"/>
    <lineage>
        <taxon>Bacteria</taxon>
        <taxon>Candidatus Aerophobota</taxon>
    </lineage>
</organism>
<proteinExistence type="inferred from homology"/>
<dbReference type="InterPro" id="IPR043129">
    <property type="entry name" value="ATPase_NBD"/>
</dbReference>
<evidence type="ECO:0000313" key="8">
    <source>
        <dbReference type="EMBL" id="HDN85124.1"/>
    </source>
</evidence>
<dbReference type="Gene3D" id="3.30.420.40">
    <property type="match status" value="2"/>
</dbReference>
<gene>
    <name evidence="6" type="primary">ackA</name>
    <name evidence="9" type="ORF">DRI96_04885</name>
    <name evidence="8" type="ORF">ENG47_05165</name>
</gene>
<evidence type="ECO:0000256" key="6">
    <source>
        <dbReference type="HAMAP-Rule" id="MF_00020"/>
    </source>
</evidence>
<protein>
    <recommendedName>
        <fullName evidence="6">Acetate kinase</fullName>
        <ecNumber evidence="6">2.7.2.1</ecNumber>
    </recommendedName>
    <alternativeName>
        <fullName evidence="6">Acetokinase</fullName>
    </alternativeName>
</protein>
<feature type="binding site" evidence="6">
    <location>
        <position position="7"/>
    </location>
    <ligand>
        <name>Mg(2+)</name>
        <dbReference type="ChEBI" id="CHEBI:18420"/>
    </ligand>
</feature>
<evidence type="ECO:0000256" key="1">
    <source>
        <dbReference type="ARBA" id="ARBA00008748"/>
    </source>
</evidence>
<dbReference type="GO" id="GO:0006083">
    <property type="term" value="P:acetate metabolic process"/>
    <property type="evidence" value="ECO:0007669"/>
    <property type="project" value="TreeGrafter"/>
</dbReference>
<dbReference type="InterPro" id="IPR000890">
    <property type="entry name" value="Aliphatic_acid_kin_short-chain"/>
</dbReference>
<dbReference type="SUPFAM" id="SSF53067">
    <property type="entry name" value="Actin-like ATPase domain"/>
    <property type="match status" value="2"/>
</dbReference>
<dbReference type="Proteomes" id="UP000267654">
    <property type="component" value="Unassembled WGS sequence"/>
</dbReference>
<dbReference type="EC" id="2.7.2.1" evidence="6"/>
<keyword evidence="6" id="KW-0963">Cytoplasm</keyword>
<feature type="binding site" evidence="6">
    <location>
        <position position="90"/>
    </location>
    <ligand>
        <name>substrate</name>
    </ligand>
</feature>
<dbReference type="HAMAP" id="MF_00020">
    <property type="entry name" value="Acetate_kinase"/>
    <property type="match status" value="1"/>
</dbReference>
<evidence type="ECO:0000256" key="3">
    <source>
        <dbReference type="ARBA" id="ARBA00022741"/>
    </source>
</evidence>
<feature type="site" description="Transition state stabilizer" evidence="6">
    <location>
        <position position="179"/>
    </location>
</feature>
<dbReference type="InterPro" id="IPR004372">
    <property type="entry name" value="Ac/propionate_kinase"/>
</dbReference>
<dbReference type="GO" id="GO:0005524">
    <property type="term" value="F:ATP binding"/>
    <property type="evidence" value="ECO:0007669"/>
    <property type="project" value="UniProtKB-KW"/>
</dbReference>